<protein>
    <recommendedName>
        <fullName evidence="2">LysM domain-containing protein</fullName>
    </recommendedName>
</protein>
<feature type="domain" description="LysM" evidence="2">
    <location>
        <begin position="188"/>
        <end position="235"/>
    </location>
</feature>
<dbReference type="Proteomes" id="UP000199623">
    <property type="component" value="Unassembled WGS sequence"/>
</dbReference>
<evidence type="ECO:0000313" key="4">
    <source>
        <dbReference type="Proteomes" id="UP000199623"/>
    </source>
</evidence>
<sequence length="244" mass="26285">MTVTFTSAGSTTTSKKMEHATLTVHEPPKPGGLQKPGAQIDEIRFQFNPKELTLGKNASWQRETQPNAAKAGVPEFKGAEPAKLALEIFLDSTDTMGDATIKKVEQLFNLTVPTKESRQNGKGSPPWVIFKWGTTTGFPSFVSSVTAKYTLFTPGGMPVRALCTVNLEEVSGEPGGQNPTSGALAARDAHLLTAGDSLQGLAYRVYGNPELWRHIAEANDIDDPMRLRPGTTVLVPALEEIQHG</sequence>
<gene>
    <name evidence="3" type="ORF">SAMN05216553_10871</name>
</gene>
<feature type="region of interest" description="Disordered" evidence="1">
    <location>
        <begin position="1"/>
        <end position="34"/>
    </location>
</feature>
<dbReference type="AlphaFoldDB" id="A0A1G7U975"/>
<dbReference type="InterPro" id="IPR045361">
    <property type="entry name" value="CIS_tube_prot_N"/>
</dbReference>
<evidence type="ECO:0000313" key="3">
    <source>
        <dbReference type="EMBL" id="SDG43831.1"/>
    </source>
</evidence>
<dbReference type="RefSeq" id="WP_090051290.1">
    <property type="nucleotide sequence ID" value="NZ_FNCC01000008.1"/>
</dbReference>
<dbReference type="STRING" id="200378.SAMN05216553_10871"/>
<dbReference type="InterPro" id="IPR018392">
    <property type="entry name" value="LysM"/>
</dbReference>
<keyword evidence="4" id="KW-1185">Reference proteome</keyword>
<dbReference type="Pfam" id="PF19266">
    <property type="entry name" value="CIS_tube"/>
    <property type="match status" value="1"/>
</dbReference>
<dbReference type="Gene3D" id="3.10.350.10">
    <property type="entry name" value="LysM domain"/>
    <property type="match status" value="1"/>
</dbReference>
<feature type="compositionally biased region" description="Low complexity" evidence="1">
    <location>
        <begin position="1"/>
        <end position="14"/>
    </location>
</feature>
<evidence type="ECO:0000256" key="1">
    <source>
        <dbReference type="SAM" id="MobiDB-lite"/>
    </source>
</evidence>
<dbReference type="PROSITE" id="PS51782">
    <property type="entry name" value="LYSM"/>
    <property type="match status" value="1"/>
</dbReference>
<evidence type="ECO:0000259" key="2">
    <source>
        <dbReference type="PROSITE" id="PS51782"/>
    </source>
</evidence>
<organism evidence="3 4">
    <name type="scientific">Lentzea fradiae</name>
    <dbReference type="NCBI Taxonomy" id="200378"/>
    <lineage>
        <taxon>Bacteria</taxon>
        <taxon>Bacillati</taxon>
        <taxon>Actinomycetota</taxon>
        <taxon>Actinomycetes</taxon>
        <taxon>Pseudonocardiales</taxon>
        <taxon>Pseudonocardiaceae</taxon>
        <taxon>Lentzea</taxon>
    </lineage>
</organism>
<dbReference type="OrthoDB" id="9815939at2"/>
<dbReference type="EMBL" id="FNCC01000008">
    <property type="protein sequence ID" value="SDG43831.1"/>
    <property type="molecule type" value="Genomic_DNA"/>
</dbReference>
<accession>A0A1G7U975</accession>
<reference evidence="4" key="1">
    <citation type="submission" date="2016-10" db="EMBL/GenBank/DDBJ databases">
        <authorList>
            <person name="Varghese N."/>
            <person name="Submissions S."/>
        </authorList>
    </citation>
    <scope>NUCLEOTIDE SEQUENCE [LARGE SCALE GENOMIC DNA]</scope>
    <source>
        <strain evidence="4">CGMCC 4.3506</strain>
    </source>
</reference>
<name>A0A1G7U975_9PSEU</name>
<dbReference type="InterPro" id="IPR036779">
    <property type="entry name" value="LysM_dom_sf"/>
</dbReference>
<proteinExistence type="predicted"/>